<dbReference type="PANTHER" id="PTHR44329">
    <property type="entry name" value="SERINE/THREONINE-PROTEIN KINASE TNNI3K-RELATED"/>
    <property type="match status" value="1"/>
</dbReference>
<reference evidence="2" key="2">
    <citation type="submission" date="2019-06" db="EMBL/GenBank/DDBJ databases">
        <title>Genomics analysis of Aphanomyces spp. identifies a new class of oomycete effector associated with host adaptation.</title>
        <authorList>
            <person name="Gaulin E."/>
        </authorList>
    </citation>
    <scope>NUCLEOTIDE SEQUENCE</scope>
    <source>
        <strain evidence="2">CBS 578.67</strain>
    </source>
</reference>
<evidence type="ECO:0000259" key="1">
    <source>
        <dbReference type="PROSITE" id="PS50011"/>
    </source>
</evidence>
<keyword evidence="4" id="KW-1185">Reference proteome</keyword>
<dbReference type="GO" id="GO:0004674">
    <property type="term" value="F:protein serine/threonine kinase activity"/>
    <property type="evidence" value="ECO:0007669"/>
    <property type="project" value="TreeGrafter"/>
</dbReference>
<evidence type="ECO:0000313" key="2">
    <source>
        <dbReference type="EMBL" id="KAF0688681.1"/>
    </source>
</evidence>
<evidence type="ECO:0000313" key="3">
    <source>
        <dbReference type="EMBL" id="VFT96409.1"/>
    </source>
</evidence>
<dbReference type="OrthoDB" id="192449at2759"/>
<gene>
    <name evidence="3" type="primary">Aste57867_19710</name>
    <name evidence="2" type="ORF">As57867_019645</name>
    <name evidence="3" type="ORF">ASTE57867_19710</name>
</gene>
<dbReference type="Gene3D" id="1.10.510.10">
    <property type="entry name" value="Transferase(Phosphotransferase) domain 1"/>
    <property type="match status" value="1"/>
</dbReference>
<sequence>MPEIEWRAAPESIMEDEDYTEKVDIYSFGVLLTELDTGRLPFSDVKSTMLSAAFASKLTSGALRPHMNPDCPPMIAKVVMECMRSDAQHRWSIDFVLEMLKC</sequence>
<protein>
    <submittedName>
        <fullName evidence="3">Aste57867_19710 protein</fullName>
    </submittedName>
</protein>
<dbReference type="PANTHER" id="PTHR44329:SF214">
    <property type="entry name" value="PROTEIN KINASE DOMAIN-CONTAINING PROTEIN"/>
    <property type="match status" value="1"/>
</dbReference>
<evidence type="ECO:0000313" key="4">
    <source>
        <dbReference type="Proteomes" id="UP000332933"/>
    </source>
</evidence>
<dbReference type="AlphaFoldDB" id="A0A485LEP7"/>
<dbReference type="InterPro" id="IPR011009">
    <property type="entry name" value="Kinase-like_dom_sf"/>
</dbReference>
<dbReference type="EMBL" id="VJMH01006709">
    <property type="protein sequence ID" value="KAF0688681.1"/>
    <property type="molecule type" value="Genomic_DNA"/>
</dbReference>
<organism evidence="3 4">
    <name type="scientific">Aphanomyces stellatus</name>
    <dbReference type="NCBI Taxonomy" id="120398"/>
    <lineage>
        <taxon>Eukaryota</taxon>
        <taxon>Sar</taxon>
        <taxon>Stramenopiles</taxon>
        <taxon>Oomycota</taxon>
        <taxon>Saprolegniomycetes</taxon>
        <taxon>Saprolegniales</taxon>
        <taxon>Verrucalvaceae</taxon>
        <taxon>Aphanomyces</taxon>
    </lineage>
</organism>
<dbReference type="Proteomes" id="UP000332933">
    <property type="component" value="Unassembled WGS sequence"/>
</dbReference>
<dbReference type="GO" id="GO:0005524">
    <property type="term" value="F:ATP binding"/>
    <property type="evidence" value="ECO:0007669"/>
    <property type="project" value="InterPro"/>
</dbReference>
<dbReference type="InterPro" id="IPR051681">
    <property type="entry name" value="Ser/Thr_Kinases-Pseudokinases"/>
</dbReference>
<feature type="domain" description="Protein kinase" evidence="1">
    <location>
        <begin position="1"/>
        <end position="102"/>
    </location>
</feature>
<name>A0A485LEP7_9STRA</name>
<dbReference type="EMBL" id="CAADRA010006732">
    <property type="protein sequence ID" value="VFT96409.1"/>
    <property type="molecule type" value="Genomic_DNA"/>
</dbReference>
<dbReference type="PROSITE" id="PS50011">
    <property type="entry name" value="PROTEIN_KINASE_DOM"/>
    <property type="match status" value="1"/>
</dbReference>
<accession>A0A485LEP7</accession>
<reference evidence="3 4" key="1">
    <citation type="submission" date="2019-03" db="EMBL/GenBank/DDBJ databases">
        <authorList>
            <person name="Gaulin E."/>
            <person name="Dumas B."/>
        </authorList>
    </citation>
    <scope>NUCLEOTIDE SEQUENCE [LARGE SCALE GENOMIC DNA]</scope>
    <source>
        <strain evidence="3">CBS 568.67</strain>
    </source>
</reference>
<dbReference type="InterPro" id="IPR001245">
    <property type="entry name" value="Ser-Thr/Tyr_kinase_cat_dom"/>
</dbReference>
<proteinExistence type="predicted"/>
<dbReference type="Pfam" id="PF07714">
    <property type="entry name" value="PK_Tyr_Ser-Thr"/>
    <property type="match status" value="1"/>
</dbReference>
<dbReference type="InterPro" id="IPR000719">
    <property type="entry name" value="Prot_kinase_dom"/>
</dbReference>
<dbReference type="SUPFAM" id="SSF56112">
    <property type="entry name" value="Protein kinase-like (PK-like)"/>
    <property type="match status" value="1"/>
</dbReference>